<sequence>MSAIQRYARTEPWDDGVATARKSHAATTALTTILQTYGRTLRLSEAGQSVALVERDRIASGVTGRTTAKITSLHGLRYDYLADRFGLDVARLYAEANEAAIDDIESTVDEYDVDCGFERMPAYTYVDSADEVDDVRAEAQTASHLDLPASVVDASSIPFEGESAVRFDDRAVFHLRAYLFELADRFASGSESYLFERTTVTDVDEGTPCTVSTDRGSIQADDVVVATHFPVVDKGVYFARMKPKRSYILAVRVAKNPPDGMYYRRGDPTFSVRPVPEVDRLVLVGGQGHRTGDGGSTTERYRRLERQARSEFDVEDVKRYDRQLREMIVEGRAEPGFIVSHVEPLEKAPEMYERFDEREEGVTKVLLKP</sequence>
<evidence type="ECO:0000313" key="2">
    <source>
        <dbReference type="EMBL" id="SEO91141.1"/>
    </source>
</evidence>
<proteinExistence type="predicted"/>
<dbReference type="Pfam" id="PF01266">
    <property type="entry name" value="DAO"/>
    <property type="match status" value="1"/>
</dbReference>
<keyword evidence="3" id="KW-1185">Reference proteome</keyword>
<dbReference type="GO" id="GO:0005737">
    <property type="term" value="C:cytoplasm"/>
    <property type="evidence" value="ECO:0007669"/>
    <property type="project" value="TreeGrafter"/>
</dbReference>
<dbReference type="SUPFAM" id="SSF51905">
    <property type="entry name" value="FAD/NAD(P)-binding domain"/>
    <property type="match status" value="1"/>
</dbReference>
<gene>
    <name evidence="2" type="ORF">SAMN04487948_107114</name>
</gene>
<evidence type="ECO:0000313" key="3">
    <source>
        <dbReference type="Proteomes" id="UP000199126"/>
    </source>
</evidence>
<dbReference type="InterPro" id="IPR036188">
    <property type="entry name" value="FAD/NAD-bd_sf"/>
</dbReference>
<dbReference type="InterPro" id="IPR006076">
    <property type="entry name" value="FAD-dep_OxRdtase"/>
</dbReference>
<protein>
    <submittedName>
        <fullName evidence="2">Glycine/D-amino acid oxidase</fullName>
    </submittedName>
</protein>
<dbReference type="PANTHER" id="PTHR13847:SF274">
    <property type="entry name" value="RIESKE 2FE-2S IRON-SULFUR PROTEIN YHFW-RELATED"/>
    <property type="match status" value="1"/>
</dbReference>
<dbReference type="AlphaFoldDB" id="A0A1H8TJY5"/>
<feature type="domain" description="FAD dependent oxidoreductase" evidence="1">
    <location>
        <begin position="41"/>
        <end position="317"/>
    </location>
</feature>
<organism evidence="2 3">
    <name type="scientific">Halogranum amylolyticum</name>
    <dbReference type="NCBI Taxonomy" id="660520"/>
    <lineage>
        <taxon>Archaea</taxon>
        <taxon>Methanobacteriati</taxon>
        <taxon>Methanobacteriota</taxon>
        <taxon>Stenosarchaea group</taxon>
        <taxon>Halobacteria</taxon>
        <taxon>Halobacteriales</taxon>
        <taxon>Haloferacaceae</taxon>
    </lineage>
</organism>
<dbReference type="EMBL" id="FODV01000007">
    <property type="protein sequence ID" value="SEO91141.1"/>
    <property type="molecule type" value="Genomic_DNA"/>
</dbReference>
<dbReference type="Gene3D" id="3.50.50.60">
    <property type="entry name" value="FAD/NAD(P)-binding domain"/>
    <property type="match status" value="1"/>
</dbReference>
<name>A0A1H8TJY5_9EURY</name>
<dbReference type="Proteomes" id="UP000199126">
    <property type="component" value="Unassembled WGS sequence"/>
</dbReference>
<dbReference type="PANTHER" id="PTHR13847">
    <property type="entry name" value="SARCOSINE DEHYDROGENASE-RELATED"/>
    <property type="match status" value="1"/>
</dbReference>
<evidence type="ECO:0000259" key="1">
    <source>
        <dbReference type="Pfam" id="PF01266"/>
    </source>
</evidence>
<reference evidence="3" key="1">
    <citation type="submission" date="2016-10" db="EMBL/GenBank/DDBJ databases">
        <authorList>
            <person name="Varghese N."/>
            <person name="Submissions S."/>
        </authorList>
    </citation>
    <scope>NUCLEOTIDE SEQUENCE [LARGE SCALE GENOMIC DNA]</scope>
    <source>
        <strain evidence="3">CGMCC 1.10121</strain>
    </source>
</reference>
<dbReference type="Gene3D" id="3.30.9.10">
    <property type="entry name" value="D-Amino Acid Oxidase, subunit A, domain 2"/>
    <property type="match status" value="1"/>
</dbReference>
<accession>A0A1H8TJY5</accession>